<evidence type="ECO:0000256" key="2">
    <source>
        <dbReference type="SAM" id="Phobius"/>
    </source>
</evidence>
<evidence type="ECO:0000313" key="3">
    <source>
        <dbReference type="EMBL" id="GBB99304.1"/>
    </source>
</evidence>
<dbReference type="PANTHER" id="PTHR10582">
    <property type="entry name" value="TRANSIENT RECEPTOR POTENTIAL ION CHANNEL PROTEIN"/>
    <property type="match status" value="1"/>
</dbReference>
<name>A0A2Z6RM80_9GLOM</name>
<keyword evidence="4" id="KW-1185">Reference proteome</keyword>
<keyword evidence="2" id="KW-0472">Membrane</keyword>
<dbReference type="EMBL" id="BEXD01002757">
    <property type="protein sequence ID" value="GBB99304.1"/>
    <property type="molecule type" value="Genomic_DNA"/>
</dbReference>
<evidence type="ECO:0000313" key="4">
    <source>
        <dbReference type="Proteomes" id="UP000247702"/>
    </source>
</evidence>
<proteinExistence type="predicted"/>
<feature type="transmembrane region" description="Helical" evidence="2">
    <location>
        <begin position="1111"/>
        <end position="1131"/>
    </location>
</feature>
<dbReference type="GO" id="GO:0005216">
    <property type="term" value="F:monoatomic ion channel activity"/>
    <property type="evidence" value="ECO:0007669"/>
    <property type="project" value="InterPro"/>
</dbReference>
<protein>
    <recommendedName>
        <fullName evidence="5">Ion transport domain-containing protein</fullName>
    </recommendedName>
</protein>
<dbReference type="Proteomes" id="UP000247702">
    <property type="component" value="Unassembled WGS sequence"/>
</dbReference>
<dbReference type="PANTHER" id="PTHR10582:SF2">
    <property type="entry name" value="INACTIVE"/>
    <property type="match status" value="1"/>
</dbReference>
<organism evidence="3 4">
    <name type="scientific">Rhizophagus clarus</name>
    <dbReference type="NCBI Taxonomy" id="94130"/>
    <lineage>
        <taxon>Eukaryota</taxon>
        <taxon>Fungi</taxon>
        <taxon>Fungi incertae sedis</taxon>
        <taxon>Mucoromycota</taxon>
        <taxon>Glomeromycotina</taxon>
        <taxon>Glomeromycetes</taxon>
        <taxon>Glomerales</taxon>
        <taxon>Glomeraceae</taxon>
        <taxon>Rhizophagus</taxon>
    </lineage>
</organism>
<keyword evidence="2" id="KW-1133">Transmembrane helix</keyword>
<feature type="transmembrane region" description="Helical" evidence="2">
    <location>
        <begin position="1137"/>
        <end position="1161"/>
    </location>
</feature>
<feature type="transmembrane region" description="Helical" evidence="2">
    <location>
        <begin position="1354"/>
        <end position="1379"/>
    </location>
</feature>
<reference evidence="3 4" key="1">
    <citation type="submission" date="2017-11" db="EMBL/GenBank/DDBJ databases">
        <title>The genome of Rhizophagus clarus HR1 reveals common genetic basis of auxotrophy among arbuscular mycorrhizal fungi.</title>
        <authorList>
            <person name="Kobayashi Y."/>
        </authorList>
    </citation>
    <scope>NUCLEOTIDE SEQUENCE [LARGE SCALE GENOMIC DNA]</scope>
    <source>
        <strain evidence="3 4">HR1</strain>
    </source>
</reference>
<keyword evidence="1" id="KW-0677">Repeat</keyword>
<feature type="transmembrane region" description="Helical" evidence="2">
    <location>
        <begin position="1045"/>
        <end position="1064"/>
    </location>
</feature>
<feature type="transmembrane region" description="Helical" evidence="2">
    <location>
        <begin position="1249"/>
        <end position="1272"/>
    </location>
</feature>
<dbReference type="STRING" id="94130.A0A2Z6RM80"/>
<feature type="transmembrane region" description="Helical" evidence="2">
    <location>
        <begin position="1182"/>
        <end position="1199"/>
    </location>
</feature>
<dbReference type="GO" id="GO:0098703">
    <property type="term" value="P:calcium ion import across plasma membrane"/>
    <property type="evidence" value="ECO:0007669"/>
    <property type="project" value="TreeGrafter"/>
</dbReference>
<sequence>MSSINEIRDKSFFNETNSNYSKNINDEKNSNIKFMNVIENLHLTNLMNNNKVSNKKVSYGIDDTIYEEDYNIAISQNGRFAVIFDSANLRIKVIENTDHRPFIYNKKKIDSRNMNESNGSDKFNEVITYFKIQNDFTIDKFYHNDLMPAPFNKEVDINVGGSLRNDIEMEGKENFKNDDKFKWSYDISNMHNKNGKRYIFVAVSRIEVEKFMTGKMYGDNEYAKISKIRNGCKSTVIQIKDGNGSALSEKSISITIDMQPEKEKQKLDEIKGTCIYCIELKRQKNGGDYIFKKVTCNYYSSISGICRFIEEYNKSTGSTVKRFIILNFGGIYNFNFHNHFQFTEKFNYPKSVKRELNYWYITKSCMNRLLSCLCDKYFVVKQHKDNVELFEVFDMIDMKLTTTVRSLNDITVKENRNNIFTFSKLQFCYTQGANSIKLHYIENGLKVASKTFKEIEQIYSLEFIDSDEKLLLMGKGLEEGTKFVIWDIYNTGNVETITFSNMVKLGTRLASTSGNILQVDDEGNVRSVLKRIENKLLKQKDKEKAEKGENEVEKTMESHMERFIGTTLDGDPDKNHIIWFDKNVTPIFKPIVINKEPWVLGDYERNSYCICQNKKGSEIETLQLIVGRSTVQIWHQIQDDSKPDDDLPNKGEPFLEYIWATGIPIDQEREETRLRIEKFVHEGSNDVSNDFYLKVYWYERSLCENIEEEEKDDDEEFNMVEHNEGALVAKREKVISRKDIVDKINAIRHACKALDHLNKRKKYLLSNYSKIQKFEEIVAYIEHIVWRFIKHDPDQFKLLNVRRNVMKILILGNCSHLIKFILFGDDKELKYNEEGKKVLEFRHVPRNKLWPGKKYIKDKELDVINNIKDDKDRMIPQNDLELAIYHYKGRELKDTIIVGYLLEYYSRHATENIGWMCTVSKALPLLFKYNYDDYAKKLFRKECFADQDFFSTQDSFEIIPKKYLDRLNHDIKFRAFKPVLNLQSNKYRWYDRIFNRGNNEVSFKHKVYKFFEDFDNDLGKSPIALRVVPLPRFTVNDISKEKIDYNIFKIILNLIWFIFIPRWYKVGREDRDKLSPFSRVIRYENNDDIFDNPSTEAIIDFHWKEARNFSFLLLLRFLIFSICFVLVSWAYCAHENIIVGTHSFLAILIVIFYYLAAYLLITEFIQLYYNGPRDYFNNVFNGFDLISLIFPTVVMTLLFKEYQVSNGFESVQMTDPGLLTGISFSIFVLWIELILYLRLTSNMALYINYFLYIFKTVFPFILFMLIVIVAFAHTMFVLLRDPQDIDGIKILHNSFSGNAVDPLTNETFDVNIQSDFDPDDNPFSSFGSAIEAAYFWLSSNWVQKDQFKFWASEVVTVVASLFLVIILQNMLIAFMGGVYEKAETNGRQALLRSRARNIADYEALHHIHFWHVDPEPEYIYYIGQSKNFEEWYEMRKDDQKSIYEGFEHKSTFMRKIFKRTSYDKFSIWDYDHIKSKSMIEEIEDMRYEMNLIVEKLLSQIKQT</sequence>
<accession>A0A2Z6RM80</accession>
<evidence type="ECO:0008006" key="5">
    <source>
        <dbReference type="Google" id="ProtNLM"/>
    </source>
</evidence>
<feature type="transmembrane region" description="Helical" evidence="2">
    <location>
        <begin position="1219"/>
        <end position="1237"/>
    </location>
</feature>
<comment type="caution">
    <text evidence="3">The sequence shown here is derived from an EMBL/GenBank/DDBJ whole genome shotgun (WGS) entry which is preliminary data.</text>
</comment>
<gene>
    <name evidence="3" type="ORF">RclHR1_03480008</name>
</gene>
<dbReference type="GO" id="GO:0005886">
    <property type="term" value="C:plasma membrane"/>
    <property type="evidence" value="ECO:0007669"/>
    <property type="project" value="TreeGrafter"/>
</dbReference>
<keyword evidence="2" id="KW-0812">Transmembrane</keyword>
<evidence type="ECO:0000256" key="1">
    <source>
        <dbReference type="ARBA" id="ARBA00022737"/>
    </source>
</evidence>
<dbReference type="InterPro" id="IPR024862">
    <property type="entry name" value="TRPV"/>
</dbReference>